<reference evidence="2" key="1">
    <citation type="submission" date="2023-03" db="UniProtKB">
        <authorList>
            <consortium name="EnsemblPlants"/>
        </authorList>
    </citation>
    <scope>IDENTIFICATION</scope>
</reference>
<feature type="compositionally biased region" description="Basic and acidic residues" evidence="1">
    <location>
        <begin position="29"/>
        <end position="39"/>
    </location>
</feature>
<sequence length="64" mass="7391">MVSKSSYFGHLDAFPILSYEGPLRKKPRLERSARGEGQRVNEINESMRPRSPDRFQPLVIDIFA</sequence>
<feature type="region of interest" description="Disordered" evidence="1">
    <location>
        <begin position="27"/>
        <end position="52"/>
    </location>
</feature>
<dbReference type="Gramene" id="MELO3C029800.2.1">
    <property type="protein sequence ID" value="MELO3C029800.2.1"/>
    <property type="gene ID" value="MELO3C029800.2"/>
</dbReference>
<dbReference type="AlphaFoldDB" id="A0A9I9E7D5"/>
<name>A0A9I9E7D5_CUCME</name>
<evidence type="ECO:0000313" key="2">
    <source>
        <dbReference type="EnsemblPlants" id="MELO3C029800.2.1"/>
    </source>
</evidence>
<evidence type="ECO:0000256" key="1">
    <source>
        <dbReference type="SAM" id="MobiDB-lite"/>
    </source>
</evidence>
<proteinExistence type="predicted"/>
<organism evidence="2">
    <name type="scientific">Cucumis melo</name>
    <name type="common">Muskmelon</name>
    <dbReference type="NCBI Taxonomy" id="3656"/>
    <lineage>
        <taxon>Eukaryota</taxon>
        <taxon>Viridiplantae</taxon>
        <taxon>Streptophyta</taxon>
        <taxon>Embryophyta</taxon>
        <taxon>Tracheophyta</taxon>
        <taxon>Spermatophyta</taxon>
        <taxon>Magnoliopsida</taxon>
        <taxon>eudicotyledons</taxon>
        <taxon>Gunneridae</taxon>
        <taxon>Pentapetalae</taxon>
        <taxon>rosids</taxon>
        <taxon>fabids</taxon>
        <taxon>Cucurbitales</taxon>
        <taxon>Cucurbitaceae</taxon>
        <taxon>Benincaseae</taxon>
        <taxon>Cucumis</taxon>
    </lineage>
</organism>
<protein>
    <submittedName>
        <fullName evidence="2">Uncharacterized protein</fullName>
    </submittedName>
</protein>
<accession>A0A9I9E7D5</accession>
<dbReference type="EnsemblPlants" id="MELO3C029800.2.1">
    <property type="protein sequence ID" value="MELO3C029800.2.1"/>
    <property type="gene ID" value="MELO3C029800.2"/>
</dbReference>